<accession>A0AAV6Y6H7</accession>
<protein>
    <submittedName>
        <fullName evidence="1">Uncharacterized protein</fullName>
    </submittedName>
</protein>
<comment type="caution">
    <text evidence="1">The sequence shown here is derived from an EMBL/GenBank/DDBJ whole genome shotgun (WGS) entry which is preliminary data.</text>
</comment>
<dbReference type="AlphaFoldDB" id="A0AAV6Y6H7"/>
<sequence length="163" mass="17650">MLLGQQAVALLVRRRSLFLQRTANSSNYNQIRCLSTISGTNAFSSADRSIGGGYRNYNLGIDMSSNGTSKPPSLVSLFGTSNFARWTCKIPSIFKNTIQMLTSKDANFIGYTFKKSDLLKSAGTAGIDMSSNGTSKPPSLVSLFGKMDLQDTVIAEDDPKKDT</sequence>
<keyword evidence="2" id="KW-1185">Reference proteome</keyword>
<evidence type="ECO:0000313" key="1">
    <source>
        <dbReference type="EMBL" id="KAG8390013.1"/>
    </source>
</evidence>
<reference evidence="1" key="1">
    <citation type="submission" date="2019-10" db="EMBL/GenBank/DDBJ databases">
        <authorList>
            <person name="Zhang R."/>
            <person name="Pan Y."/>
            <person name="Wang J."/>
            <person name="Ma R."/>
            <person name="Yu S."/>
        </authorList>
    </citation>
    <scope>NUCLEOTIDE SEQUENCE</scope>
    <source>
        <strain evidence="1">LA-IB0</strain>
        <tissue evidence="1">Leaf</tissue>
    </source>
</reference>
<dbReference type="Proteomes" id="UP000826271">
    <property type="component" value="Unassembled WGS sequence"/>
</dbReference>
<gene>
    <name evidence="1" type="ORF">BUALT_Bualt01G0039100</name>
</gene>
<organism evidence="1 2">
    <name type="scientific">Buddleja alternifolia</name>
    <dbReference type="NCBI Taxonomy" id="168488"/>
    <lineage>
        <taxon>Eukaryota</taxon>
        <taxon>Viridiplantae</taxon>
        <taxon>Streptophyta</taxon>
        <taxon>Embryophyta</taxon>
        <taxon>Tracheophyta</taxon>
        <taxon>Spermatophyta</taxon>
        <taxon>Magnoliopsida</taxon>
        <taxon>eudicotyledons</taxon>
        <taxon>Gunneridae</taxon>
        <taxon>Pentapetalae</taxon>
        <taxon>asterids</taxon>
        <taxon>lamiids</taxon>
        <taxon>Lamiales</taxon>
        <taxon>Scrophulariaceae</taxon>
        <taxon>Buddlejeae</taxon>
        <taxon>Buddleja</taxon>
    </lineage>
</organism>
<name>A0AAV6Y6H7_9LAMI</name>
<proteinExistence type="predicted"/>
<evidence type="ECO:0000313" key="2">
    <source>
        <dbReference type="Proteomes" id="UP000826271"/>
    </source>
</evidence>
<dbReference type="EMBL" id="WHWC01000001">
    <property type="protein sequence ID" value="KAG8390013.1"/>
    <property type="molecule type" value="Genomic_DNA"/>
</dbReference>